<feature type="domain" description="HTH marR-type" evidence="4">
    <location>
        <begin position="2"/>
        <end position="136"/>
    </location>
</feature>
<dbReference type="InterPro" id="IPR036390">
    <property type="entry name" value="WH_DNA-bd_sf"/>
</dbReference>
<proteinExistence type="predicted"/>
<dbReference type="InterPro" id="IPR036388">
    <property type="entry name" value="WH-like_DNA-bd_sf"/>
</dbReference>
<keyword evidence="3" id="KW-0804">Transcription</keyword>
<evidence type="ECO:0000259" key="4">
    <source>
        <dbReference type="PROSITE" id="PS50995"/>
    </source>
</evidence>
<dbReference type="AlphaFoldDB" id="A0AA41X9C8"/>
<dbReference type="SUPFAM" id="SSF46785">
    <property type="entry name" value="Winged helix' DNA-binding domain"/>
    <property type="match status" value="1"/>
</dbReference>
<evidence type="ECO:0000313" key="5">
    <source>
        <dbReference type="EMBL" id="MCP8969275.1"/>
    </source>
</evidence>
<dbReference type="InterPro" id="IPR000835">
    <property type="entry name" value="HTH_MarR-typ"/>
</dbReference>
<accession>A0AA41X9C8</accession>
<dbReference type="GO" id="GO:0003700">
    <property type="term" value="F:DNA-binding transcription factor activity"/>
    <property type="evidence" value="ECO:0007669"/>
    <property type="project" value="InterPro"/>
</dbReference>
<protein>
    <submittedName>
        <fullName evidence="5">MarR family transcriptional regulator</fullName>
    </submittedName>
</protein>
<keyword evidence="2" id="KW-0238">DNA-binding</keyword>
<dbReference type="Proteomes" id="UP001156102">
    <property type="component" value="Unassembled WGS sequence"/>
</dbReference>
<dbReference type="RefSeq" id="WP_254759185.1">
    <property type="nucleotide sequence ID" value="NZ_JANCLT010000005.1"/>
</dbReference>
<dbReference type="Pfam" id="PF12802">
    <property type="entry name" value="MarR_2"/>
    <property type="match status" value="1"/>
</dbReference>
<dbReference type="PROSITE" id="PS50995">
    <property type="entry name" value="HTH_MARR_2"/>
    <property type="match status" value="1"/>
</dbReference>
<sequence length="140" mass="16115">MQHHLFHSVHQLSRELTRQVNEELQPLGIYSAQWSVLYVLHNVGPLTQSALCRHLAVEAPPMTRVVQRLVKQGYVQQVAGEDKRAKYVELTEAAVAAFPVWESAISRVHEKTLRQIPELLQQELSDSLQFWLRQLKGEIL</sequence>
<dbReference type="SMART" id="SM00347">
    <property type="entry name" value="HTH_MARR"/>
    <property type="match status" value="1"/>
</dbReference>
<keyword evidence="1" id="KW-0805">Transcription regulation</keyword>
<dbReference type="Gene3D" id="1.10.10.10">
    <property type="entry name" value="Winged helix-like DNA-binding domain superfamily/Winged helix DNA-binding domain"/>
    <property type="match status" value="1"/>
</dbReference>
<dbReference type="EMBL" id="JANCLT010000005">
    <property type="protein sequence ID" value="MCP8969275.1"/>
    <property type="molecule type" value="Genomic_DNA"/>
</dbReference>
<name>A0AA41X9C8_9BACI</name>
<evidence type="ECO:0000313" key="6">
    <source>
        <dbReference type="Proteomes" id="UP001156102"/>
    </source>
</evidence>
<dbReference type="GO" id="GO:0003677">
    <property type="term" value="F:DNA binding"/>
    <property type="evidence" value="ECO:0007669"/>
    <property type="project" value="UniProtKB-KW"/>
</dbReference>
<evidence type="ECO:0000256" key="2">
    <source>
        <dbReference type="ARBA" id="ARBA00023125"/>
    </source>
</evidence>
<keyword evidence="6" id="KW-1185">Reference proteome</keyword>
<comment type="caution">
    <text evidence="5">The sequence shown here is derived from an EMBL/GenBank/DDBJ whole genome shotgun (WGS) entry which is preliminary data.</text>
</comment>
<gene>
    <name evidence="5" type="ORF">NK662_12070</name>
</gene>
<organism evidence="5 6">
    <name type="scientific">Ectobacillus ponti</name>
    <dbReference type="NCBI Taxonomy" id="2961894"/>
    <lineage>
        <taxon>Bacteria</taxon>
        <taxon>Bacillati</taxon>
        <taxon>Bacillota</taxon>
        <taxon>Bacilli</taxon>
        <taxon>Bacillales</taxon>
        <taxon>Bacillaceae</taxon>
        <taxon>Ectobacillus</taxon>
    </lineage>
</organism>
<evidence type="ECO:0000256" key="3">
    <source>
        <dbReference type="ARBA" id="ARBA00023163"/>
    </source>
</evidence>
<evidence type="ECO:0000256" key="1">
    <source>
        <dbReference type="ARBA" id="ARBA00023015"/>
    </source>
</evidence>
<dbReference type="PANTHER" id="PTHR42756">
    <property type="entry name" value="TRANSCRIPTIONAL REGULATOR, MARR"/>
    <property type="match status" value="1"/>
</dbReference>
<dbReference type="PANTHER" id="PTHR42756:SF1">
    <property type="entry name" value="TRANSCRIPTIONAL REPRESSOR OF EMRAB OPERON"/>
    <property type="match status" value="1"/>
</dbReference>
<reference evidence="5" key="1">
    <citation type="submission" date="2022-07" db="EMBL/GenBank/DDBJ databases">
        <authorList>
            <person name="Li W.-J."/>
            <person name="Deng Q.-Q."/>
        </authorList>
    </citation>
    <scope>NUCLEOTIDE SEQUENCE</scope>
    <source>
        <strain evidence="5">SYSU M60031</strain>
    </source>
</reference>